<dbReference type="InterPro" id="IPR008964">
    <property type="entry name" value="Invasin/intimin_cell_adhesion"/>
</dbReference>
<dbReference type="Proteomes" id="UP001176806">
    <property type="component" value="Unassembled WGS sequence"/>
</dbReference>
<organism evidence="1 2">
    <name type="scientific">Flavivirga jejuensis</name>
    <dbReference type="NCBI Taxonomy" id="870487"/>
    <lineage>
        <taxon>Bacteria</taxon>
        <taxon>Pseudomonadati</taxon>
        <taxon>Bacteroidota</taxon>
        <taxon>Flavobacteriia</taxon>
        <taxon>Flavobacteriales</taxon>
        <taxon>Flavobacteriaceae</taxon>
        <taxon>Flavivirga</taxon>
    </lineage>
</organism>
<accession>A0ABT8WPS2</accession>
<proteinExistence type="predicted"/>
<comment type="caution">
    <text evidence="1">The sequence shown here is derived from an EMBL/GenBank/DDBJ whole genome shotgun (WGS) entry which is preliminary data.</text>
</comment>
<protein>
    <submittedName>
        <fullName evidence="1">Uncharacterized protein</fullName>
    </submittedName>
</protein>
<gene>
    <name evidence="1" type="ORF">Q4Q40_13200</name>
</gene>
<evidence type="ECO:0000313" key="1">
    <source>
        <dbReference type="EMBL" id="MDO5975149.1"/>
    </source>
</evidence>
<name>A0ABT8WPS2_9FLAO</name>
<keyword evidence="2" id="KW-1185">Reference proteome</keyword>
<reference evidence="1" key="1">
    <citation type="submission" date="2023-07" db="EMBL/GenBank/DDBJ databases">
        <title>Two novel species in the genus Flavivirga.</title>
        <authorList>
            <person name="Kwon K."/>
        </authorList>
    </citation>
    <scope>NUCLEOTIDE SEQUENCE</scope>
    <source>
        <strain evidence="1">KACC 14158</strain>
    </source>
</reference>
<evidence type="ECO:0000313" key="2">
    <source>
        <dbReference type="Proteomes" id="UP001176806"/>
    </source>
</evidence>
<sequence>MRKTTYLLVIAFMFSSSILLIGQSSDEEIAIKLLTTKTQFEAGLGINLQFSTSNNSQPILYCSNSYGTILIEPSIENKTLNYKIPENIANRSGLINWKLLANDNTLSGKFYINPKQVANTMETYIGPPSIEAGGLDYTMLVVIPTDIYGNALKDSTEVEVKHQFLSSEYRNMVRMHNLIAYKNLYSETKTGRMLVSSETLGKNSKEFVIDVQPAIPTNFNISFKQNHNYADGNQITTLLSSIIRDKNGNIVSDGTLVDFFITNRDKNILRTSAPTINGIAMAKTVHPDYEDIWKIKAYIEGMAESDIITINFRQIIKGYDVVFSNNNRTITVGPLQSFMDQMIPDGLQIKLHIYKDDTKIDMILKESFEGFTTFKLNPNEIPSDSYNMMIEVAKIEKTFKHVKL</sequence>
<dbReference type="SUPFAM" id="SSF49373">
    <property type="entry name" value="Invasin/intimin cell-adhesion fragments"/>
    <property type="match status" value="1"/>
</dbReference>
<dbReference type="RefSeq" id="WP_303302317.1">
    <property type="nucleotide sequence ID" value="NZ_BAABDA010000035.1"/>
</dbReference>
<dbReference type="EMBL" id="JAUOEL010000004">
    <property type="protein sequence ID" value="MDO5975149.1"/>
    <property type="molecule type" value="Genomic_DNA"/>
</dbReference>